<feature type="region of interest" description="Disordered" evidence="8">
    <location>
        <begin position="49"/>
        <end position="81"/>
    </location>
</feature>
<gene>
    <name evidence="12" type="primary">LOC111600742</name>
</gene>
<evidence type="ECO:0000256" key="9">
    <source>
        <dbReference type="SAM" id="Phobius"/>
    </source>
</evidence>
<evidence type="ECO:0000256" key="8">
    <source>
        <dbReference type="SAM" id="MobiDB-lite"/>
    </source>
</evidence>
<dbReference type="PANTHER" id="PTHR23292:SF14">
    <property type="entry name" value="FI16615P1-RELATED"/>
    <property type="match status" value="1"/>
</dbReference>
<dbReference type="SMART" id="SM00714">
    <property type="entry name" value="LITAF"/>
    <property type="match status" value="1"/>
</dbReference>
<dbReference type="Pfam" id="PF10601">
    <property type="entry name" value="zf-LITAF-like"/>
    <property type="match status" value="1"/>
</dbReference>
<dbReference type="OMA" id="TMLATWH"/>
<dbReference type="RefSeq" id="XP_023172788.2">
    <property type="nucleotide sequence ID" value="XM_023317020.2"/>
</dbReference>
<feature type="domain" description="LITAF" evidence="10">
    <location>
        <begin position="84"/>
        <end position="169"/>
    </location>
</feature>
<dbReference type="GO" id="GO:0005765">
    <property type="term" value="C:lysosomal membrane"/>
    <property type="evidence" value="ECO:0007669"/>
    <property type="project" value="UniProtKB-SubCell"/>
</dbReference>
<evidence type="ECO:0000256" key="2">
    <source>
        <dbReference type="ARBA" id="ARBA00004481"/>
    </source>
</evidence>
<keyword evidence="9" id="KW-0812">Transmembrane</keyword>
<feature type="transmembrane region" description="Helical" evidence="9">
    <location>
        <begin position="125"/>
        <end position="145"/>
    </location>
</feature>
<evidence type="ECO:0000256" key="1">
    <source>
        <dbReference type="ARBA" id="ARBA00004414"/>
    </source>
</evidence>
<keyword evidence="7 9" id="KW-0472">Membrane</keyword>
<keyword evidence="9" id="KW-1133">Transmembrane helix</keyword>
<evidence type="ECO:0000256" key="5">
    <source>
        <dbReference type="ARBA" id="ARBA00022723"/>
    </source>
</evidence>
<name>A0A6J1M3H3_DROHY</name>
<evidence type="ECO:0000256" key="7">
    <source>
        <dbReference type="ARBA" id="ARBA00023136"/>
    </source>
</evidence>
<dbReference type="PROSITE" id="PS51837">
    <property type="entry name" value="LITAF"/>
    <property type="match status" value="1"/>
</dbReference>
<evidence type="ECO:0000256" key="4">
    <source>
        <dbReference type="ARBA" id="ARBA00005975"/>
    </source>
</evidence>
<dbReference type="GO" id="GO:0008270">
    <property type="term" value="F:zinc ion binding"/>
    <property type="evidence" value="ECO:0007669"/>
    <property type="project" value="TreeGrafter"/>
</dbReference>
<evidence type="ECO:0000256" key="6">
    <source>
        <dbReference type="ARBA" id="ARBA00022833"/>
    </source>
</evidence>
<protein>
    <submittedName>
        <fullName evidence="12">Lipopolysaccharide-induced tumor necrosis factor-alpha factor homolog</fullName>
    </submittedName>
</protein>
<dbReference type="Proteomes" id="UP000504633">
    <property type="component" value="Unplaced"/>
</dbReference>
<dbReference type="OrthoDB" id="5599753at2759"/>
<organism evidence="11 12">
    <name type="scientific">Drosophila hydei</name>
    <name type="common">Fruit fly</name>
    <dbReference type="NCBI Taxonomy" id="7224"/>
    <lineage>
        <taxon>Eukaryota</taxon>
        <taxon>Metazoa</taxon>
        <taxon>Ecdysozoa</taxon>
        <taxon>Arthropoda</taxon>
        <taxon>Hexapoda</taxon>
        <taxon>Insecta</taxon>
        <taxon>Pterygota</taxon>
        <taxon>Neoptera</taxon>
        <taxon>Endopterygota</taxon>
        <taxon>Diptera</taxon>
        <taxon>Brachycera</taxon>
        <taxon>Muscomorpha</taxon>
        <taxon>Ephydroidea</taxon>
        <taxon>Drosophilidae</taxon>
        <taxon>Drosophila</taxon>
    </lineage>
</organism>
<feature type="region of interest" description="Disordered" evidence="8">
    <location>
        <begin position="1"/>
        <end position="33"/>
    </location>
</feature>
<dbReference type="AlphaFoldDB" id="A0A6J1M3H3"/>
<dbReference type="GO" id="GO:0031902">
    <property type="term" value="C:late endosome membrane"/>
    <property type="evidence" value="ECO:0007669"/>
    <property type="project" value="UniProtKB-SubCell"/>
</dbReference>
<feature type="compositionally biased region" description="Polar residues" evidence="8">
    <location>
        <begin position="13"/>
        <end position="29"/>
    </location>
</feature>
<comment type="similarity">
    <text evidence="4">Belongs to the CDIP1/LITAF family.</text>
</comment>
<dbReference type="GeneID" id="111600742"/>
<evidence type="ECO:0000259" key="10">
    <source>
        <dbReference type="PROSITE" id="PS51837"/>
    </source>
</evidence>
<reference evidence="12" key="1">
    <citation type="submission" date="2025-08" db="UniProtKB">
        <authorList>
            <consortium name="RefSeq"/>
        </authorList>
    </citation>
    <scope>IDENTIFICATION</scope>
    <source>
        <strain evidence="12">15085-1641.00</strain>
        <tissue evidence="12">Whole body</tissue>
    </source>
</reference>
<keyword evidence="6" id="KW-0862">Zinc</keyword>
<accession>A0A6J1M3H3</accession>
<dbReference type="InterPro" id="IPR006629">
    <property type="entry name" value="LITAF"/>
</dbReference>
<keyword evidence="11" id="KW-1185">Reference proteome</keyword>
<evidence type="ECO:0000256" key="3">
    <source>
        <dbReference type="ARBA" id="ARBA00004630"/>
    </source>
</evidence>
<proteinExistence type="inferred from homology"/>
<sequence length="173" mass="19088">MEQKRAMLYPQVDYNTPSAPLPSPTNELTVPTLEAPPSYDVAIAAQTPIVIAQSQPQPPPPPQQQQQQQQEQHQQTRRQQPELLEPTLVQPAPTNLGPNPCRVLCPACGAQKNTRMTHTANARTHLAAALICLVGWCVCACFVPYCMNSCRTGNHYCRKCNTFLGVYNPQGVK</sequence>
<dbReference type="InterPro" id="IPR037519">
    <property type="entry name" value="LITAF_fam"/>
</dbReference>
<comment type="subcellular location">
    <subcellularLocation>
        <location evidence="2">Endosome membrane</location>
        <topology evidence="2">Peripheral membrane protein</topology>
    </subcellularLocation>
    <subcellularLocation>
        <location evidence="1">Late endosome membrane</location>
    </subcellularLocation>
    <subcellularLocation>
        <location evidence="3">Lysosome membrane</location>
        <topology evidence="3">Peripheral membrane protein</topology>
        <orientation evidence="3">Cytoplasmic side</orientation>
    </subcellularLocation>
</comment>
<dbReference type="PANTHER" id="PTHR23292">
    <property type="entry name" value="LIPOPOLYSACCHARIDE-INDUCED TUMOR NECROSIS FACTOR-ALPHA FACTOR"/>
    <property type="match status" value="1"/>
</dbReference>
<feature type="compositionally biased region" description="Low complexity" evidence="8">
    <location>
        <begin position="64"/>
        <end position="73"/>
    </location>
</feature>
<evidence type="ECO:0000313" key="11">
    <source>
        <dbReference type="Proteomes" id="UP000504633"/>
    </source>
</evidence>
<keyword evidence="5" id="KW-0479">Metal-binding</keyword>
<evidence type="ECO:0000313" key="12">
    <source>
        <dbReference type="RefSeq" id="XP_023172788.2"/>
    </source>
</evidence>
<dbReference type="KEGG" id="dhe:111600742"/>